<organism evidence="1 2">
    <name type="scientific">Hydrocarboniclastica marina</name>
    <dbReference type="NCBI Taxonomy" id="2259620"/>
    <lineage>
        <taxon>Bacteria</taxon>
        <taxon>Pseudomonadati</taxon>
        <taxon>Pseudomonadota</taxon>
        <taxon>Gammaproteobacteria</taxon>
        <taxon>Alteromonadales</taxon>
        <taxon>Alteromonadaceae</taxon>
        <taxon>Hydrocarboniclastica</taxon>
    </lineage>
</organism>
<proteinExistence type="predicted"/>
<gene>
    <name evidence="1" type="ORF">soil367_08860</name>
</gene>
<dbReference type="AlphaFoldDB" id="A0A4P7XHS8"/>
<sequence length="249" mass="28289">MNRHTFTERTLIFILATLILTTPALAEEISGKETQTARTFWGLAAEKLEYRYSDTDEELAYIEGDAFYGTDELKLRWLLEAEWDKAHSAWETLENQFVIQTPVSEFWDAKAGLRVDTPKGQNRRYGVLGLTGLAPQWLEVDTSLFVSDKGDASMDFEVEYELLVTNYWIASASFETRIAFHEDRETGVGEGLNHTETGIRLSYDLAYRSFSPYVGVVHERQYGAAADMTEAEGGDTENWFAVIGARMMF</sequence>
<name>A0A4P7XHS8_9ALTE</name>
<dbReference type="GO" id="GO:0005507">
    <property type="term" value="F:copper ion binding"/>
    <property type="evidence" value="ECO:0007669"/>
    <property type="project" value="InterPro"/>
</dbReference>
<dbReference type="GO" id="GO:0006878">
    <property type="term" value="P:intracellular copper ion homeostasis"/>
    <property type="evidence" value="ECO:0007669"/>
    <property type="project" value="InterPro"/>
</dbReference>
<dbReference type="KEGG" id="hmi:soil367_08860"/>
<reference evidence="1 2" key="1">
    <citation type="submission" date="2018-07" db="EMBL/GenBank/DDBJ databases">
        <title>Marsedoiliclastica nanhaica gen. nov. sp. nov., a novel marine hydrocarbonoclastic bacterium isolated from an in-situ enriched hydrocarbon-degrading consortium in deep-sea sediment.</title>
        <authorList>
            <person name="Dong C."/>
            <person name="Ma T."/>
            <person name="Liu R."/>
            <person name="Shao Z."/>
        </authorList>
    </citation>
    <scope>NUCLEOTIDE SEQUENCE [LARGE SCALE GENOMIC DNA]</scope>
    <source>
        <strain evidence="2">soil36-7</strain>
    </source>
</reference>
<protein>
    <submittedName>
        <fullName evidence="1">Copper resistance protein B</fullName>
    </submittedName>
</protein>
<dbReference type="Proteomes" id="UP000298049">
    <property type="component" value="Chromosome"/>
</dbReference>
<dbReference type="GO" id="GO:0009279">
    <property type="term" value="C:cell outer membrane"/>
    <property type="evidence" value="ECO:0007669"/>
    <property type="project" value="InterPro"/>
</dbReference>
<accession>A0A4P7XHS8</accession>
<dbReference type="RefSeq" id="WP_136548746.1">
    <property type="nucleotide sequence ID" value="NZ_CP031093.1"/>
</dbReference>
<evidence type="ECO:0000313" key="1">
    <source>
        <dbReference type="EMBL" id="QCF26024.1"/>
    </source>
</evidence>
<dbReference type="OrthoDB" id="9778934at2"/>
<dbReference type="InterPro" id="IPR007939">
    <property type="entry name" value="Cu-R_B_prcur"/>
</dbReference>
<dbReference type="Pfam" id="PF05275">
    <property type="entry name" value="CopB"/>
    <property type="match status" value="1"/>
</dbReference>
<evidence type="ECO:0000313" key="2">
    <source>
        <dbReference type="Proteomes" id="UP000298049"/>
    </source>
</evidence>
<dbReference type="EMBL" id="CP031093">
    <property type="protein sequence ID" value="QCF26024.1"/>
    <property type="molecule type" value="Genomic_DNA"/>
</dbReference>
<keyword evidence="2" id="KW-1185">Reference proteome</keyword>